<dbReference type="GO" id="GO:0005886">
    <property type="term" value="C:plasma membrane"/>
    <property type="evidence" value="ECO:0007669"/>
    <property type="project" value="TreeGrafter"/>
</dbReference>
<dbReference type="SUPFAM" id="SSF82714">
    <property type="entry name" value="Multidrug efflux transporter AcrB TolC docking domain, DN and DC subdomains"/>
    <property type="match status" value="2"/>
</dbReference>
<dbReference type="EMBL" id="CP017708">
    <property type="protein sequence ID" value="AOY80742.1"/>
    <property type="molecule type" value="Genomic_DNA"/>
</dbReference>
<dbReference type="PANTHER" id="PTHR32063">
    <property type="match status" value="1"/>
</dbReference>
<organism evidence="2 3">
    <name type="scientific">Moorena producens (strain JHB)</name>
    <dbReference type="NCBI Taxonomy" id="1454205"/>
    <lineage>
        <taxon>Bacteria</taxon>
        <taxon>Bacillati</taxon>
        <taxon>Cyanobacteriota</taxon>
        <taxon>Cyanophyceae</taxon>
        <taxon>Coleofasciculales</taxon>
        <taxon>Coleofasciculaceae</taxon>
        <taxon>Moorena</taxon>
    </lineage>
</organism>
<dbReference type="SUPFAM" id="SSF82866">
    <property type="entry name" value="Multidrug efflux transporter AcrB transmembrane domain"/>
    <property type="match status" value="2"/>
</dbReference>
<accession>A0A1D9FZD4</accession>
<feature type="transmembrane region" description="Helical" evidence="1">
    <location>
        <begin position="463"/>
        <end position="486"/>
    </location>
</feature>
<dbReference type="GO" id="GO:0042910">
    <property type="term" value="F:xenobiotic transmembrane transporter activity"/>
    <property type="evidence" value="ECO:0007669"/>
    <property type="project" value="TreeGrafter"/>
</dbReference>
<dbReference type="Gene3D" id="1.20.1640.10">
    <property type="entry name" value="Multidrug efflux transporter AcrB transmembrane domain"/>
    <property type="match status" value="2"/>
</dbReference>
<dbReference type="AlphaFoldDB" id="A0A1D9FZD4"/>
<evidence type="ECO:0000313" key="2">
    <source>
        <dbReference type="EMBL" id="AOY80742.1"/>
    </source>
</evidence>
<evidence type="ECO:0000313" key="3">
    <source>
        <dbReference type="Proteomes" id="UP000176944"/>
    </source>
</evidence>
<feature type="transmembrane region" description="Helical" evidence="1">
    <location>
        <begin position="864"/>
        <end position="884"/>
    </location>
</feature>
<sequence>MSNLFYRNLQLLILTICLIVVWGLSSFFSLPRLEDPELTQRNAFITTVFPGASAERVEFLVTDKIEQELFEIKAIDTIESTSRLGFSTVSIQLKEQVKNVDQIWSRVRDKITDIAPQLPAGASTPKFEDSQPKANGMIVALTWEQDTPTNYAILRRWSQELEDRLRFVQGTEKVELFGTPQEEIVVEINPEQLSSLGITAQELSQQILRSDAKVAAGQLRGSNNNLLFEVNGELDSLERISSIPISFGNRSQFTRLGDIAQVKKGIVEPASELALINGRHAIAIAAMVESNQRLDEWAKAAHRTLAEFETQLPRGIGLDIIFNQNRYVEARLNQVISNLVLGAVLVVGVTLLIMGWKSALIVGSALPLSVLIVFGAMKIQGIPLHQMSVTGIIIALGLLIDNAIIVVDEVQSHLREGIAPHRAVTKTINHIAIPLLASTLTSVLAFLPIALAPGGTGEFTGTIGVTVILALLSSLALSLTVIPALVGKLHRWGNAPVIGSWWQTGFSHPRLTQTYGWVLDKIFARPVIGVVLTLILPISGFLVAPNLEQQFFPPTDREQFYIEFELPTQTSLEQTQTNVIKARELIRNHPEVVDVHWFMGKSAPQFYYNVIANRENSANYAQGLVQLQPNVVSRPLIQSLQSELNQAFPAAQVLVRQIEQGPPFDAPIELRLYGPQLHRLRELGNQIRAELAQVPDVIHTRADLTEGLPKLALTIDEEQARLAGIDKTEIAQQLDTSLEGAVGGSVLEVTEELPVRVRLSNPNRSNLNQIASLNLLPNSNTGDNRERIPLSALGDIKLIPDLATISRRNGQRVNTVQGFITAGVLPATVLDNFKQRLSTLELPSGYSYDFGGEADERSSAVSNLVSTLGVLMILMAATLILTFGSFRLAGIIGLIAVFSVGLALGSLWLFGYPFGFTAILGTIGLLGVVVNDSIVVLTALHQNPRVREGNRQATRDVVIHSTRHVIATTITTMIGFSPLLLEKSGFWPPLAIVIIGGLGGATLMALSFVPCAYLLLKRKKHKRTYTSRPLLKAQTFN</sequence>
<dbReference type="Gene3D" id="3.30.70.1320">
    <property type="entry name" value="Multidrug efflux transporter AcrB pore domain like"/>
    <property type="match status" value="1"/>
</dbReference>
<name>A0A1D9FZD4_MOOP1</name>
<feature type="transmembrane region" description="Helical" evidence="1">
    <location>
        <begin position="389"/>
        <end position="407"/>
    </location>
</feature>
<dbReference type="InterPro" id="IPR027463">
    <property type="entry name" value="AcrB_DN_DC_subdom"/>
</dbReference>
<feature type="transmembrane region" description="Helical" evidence="1">
    <location>
        <begin position="522"/>
        <end position="544"/>
    </location>
</feature>
<feature type="transmembrane region" description="Helical" evidence="1">
    <location>
        <begin position="916"/>
        <end position="940"/>
    </location>
</feature>
<evidence type="ECO:0000256" key="1">
    <source>
        <dbReference type="SAM" id="Phobius"/>
    </source>
</evidence>
<keyword evidence="1" id="KW-0812">Transmembrane</keyword>
<gene>
    <name evidence="2" type="ORF">BJP36_13285</name>
</gene>
<dbReference type="Gene3D" id="3.30.70.1430">
    <property type="entry name" value="Multidrug efflux transporter AcrB pore domain"/>
    <property type="match status" value="2"/>
</dbReference>
<dbReference type="InterPro" id="IPR001036">
    <property type="entry name" value="Acrflvin-R"/>
</dbReference>
<dbReference type="Pfam" id="PF00873">
    <property type="entry name" value="ACR_tran"/>
    <property type="match status" value="1"/>
</dbReference>
<feature type="transmembrane region" description="Helical" evidence="1">
    <location>
        <begin position="891"/>
        <end position="910"/>
    </location>
</feature>
<feature type="transmembrane region" description="Helical" evidence="1">
    <location>
        <begin position="961"/>
        <end position="981"/>
    </location>
</feature>
<feature type="transmembrane region" description="Helical" evidence="1">
    <location>
        <begin position="428"/>
        <end position="451"/>
    </location>
</feature>
<dbReference type="Gene3D" id="3.30.70.1440">
    <property type="entry name" value="Multidrug efflux transporter AcrB pore domain"/>
    <property type="match status" value="1"/>
</dbReference>
<dbReference type="SUPFAM" id="SSF82693">
    <property type="entry name" value="Multidrug efflux transporter AcrB pore domain, PN1, PN2, PC1 and PC2 subdomains"/>
    <property type="match status" value="3"/>
</dbReference>
<dbReference type="Gene3D" id="3.30.2090.10">
    <property type="entry name" value="Multidrug efflux transporter AcrB TolC docking domain, DN and DC subdomains"/>
    <property type="match status" value="2"/>
</dbReference>
<keyword evidence="1" id="KW-0472">Membrane</keyword>
<feature type="transmembrane region" description="Helical" evidence="1">
    <location>
        <begin position="335"/>
        <end position="353"/>
    </location>
</feature>
<proteinExistence type="predicted"/>
<keyword evidence="1" id="KW-1133">Transmembrane helix</keyword>
<dbReference type="PRINTS" id="PR00702">
    <property type="entry name" value="ACRIFLAVINRP"/>
</dbReference>
<protein>
    <submittedName>
        <fullName evidence="2">Efflux RND transporter permease subunit</fullName>
    </submittedName>
</protein>
<feature type="transmembrane region" description="Helical" evidence="1">
    <location>
        <begin position="987"/>
        <end position="1016"/>
    </location>
</feature>
<reference evidence="3" key="1">
    <citation type="submission" date="2016-10" db="EMBL/GenBank/DDBJ databases">
        <title>Comparative genomics uncovers the prolific and rare metabolic potential of the cyanobacterial genus Moorea.</title>
        <authorList>
            <person name="Leao T."/>
            <person name="Castelao G."/>
            <person name="Korobeynikov A."/>
            <person name="Monroe E.A."/>
            <person name="Podell S."/>
            <person name="Glukhov E."/>
            <person name="Allen E."/>
            <person name="Gerwick W.H."/>
            <person name="Gerwick L."/>
        </authorList>
    </citation>
    <scope>NUCLEOTIDE SEQUENCE [LARGE SCALE GENOMIC DNA]</scope>
    <source>
        <strain evidence="3">JHB</strain>
    </source>
</reference>
<dbReference type="Proteomes" id="UP000176944">
    <property type="component" value="Chromosome"/>
</dbReference>
<feature type="transmembrane region" description="Helical" evidence="1">
    <location>
        <begin position="360"/>
        <end position="377"/>
    </location>
</feature>
<dbReference type="PANTHER" id="PTHR32063:SF18">
    <property type="entry name" value="CATION EFFLUX SYSTEM PROTEIN"/>
    <property type="match status" value="1"/>
</dbReference>